<dbReference type="RefSeq" id="WP_124739216.1">
    <property type="nucleotide sequence ID" value="NZ_CP034086.1"/>
</dbReference>
<evidence type="ECO:0000313" key="2">
    <source>
        <dbReference type="Proteomes" id="UP000273982"/>
    </source>
</evidence>
<dbReference type="EMBL" id="CP034086">
    <property type="protein sequence ID" value="AZG77551.1"/>
    <property type="molecule type" value="Genomic_DNA"/>
</dbReference>
<evidence type="ECO:0000313" key="1">
    <source>
        <dbReference type="EMBL" id="AZG77551.1"/>
    </source>
</evidence>
<name>A0A3G8M6N0_9HYPH</name>
<dbReference type="KEGG" id="mros:EHO51_12875"/>
<organism evidence="1 2">
    <name type="scientific">Methylocystis rosea</name>
    <dbReference type="NCBI Taxonomy" id="173366"/>
    <lineage>
        <taxon>Bacteria</taxon>
        <taxon>Pseudomonadati</taxon>
        <taxon>Pseudomonadota</taxon>
        <taxon>Alphaproteobacteria</taxon>
        <taxon>Hyphomicrobiales</taxon>
        <taxon>Methylocystaceae</taxon>
        <taxon>Methylocystis</taxon>
    </lineage>
</organism>
<gene>
    <name evidence="1" type="ORF">EHO51_12875</name>
</gene>
<proteinExistence type="predicted"/>
<protein>
    <submittedName>
        <fullName evidence="1">Uncharacterized protein</fullName>
    </submittedName>
</protein>
<reference evidence="1 2" key="1">
    <citation type="submission" date="2018-11" db="EMBL/GenBank/DDBJ databases">
        <title>Genome squencing of methanotrophic bacteria isolated from alkaline groundwater in Korea.</title>
        <authorList>
            <person name="Nguyen L.N."/>
        </authorList>
    </citation>
    <scope>NUCLEOTIDE SEQUENCE [LARGE SCALE GENOMIC DNA]</scope>
    <source>
        <strain evidence="1 2">GW6</strain>
    </source>
</reference>
<dbReference type="AlphaFoldDB" id="A0A3G8M6N0"/>
<accession>A0A3G8M6N0</accession>
<sequence>MERIQKVDSASFEILKSKPVTLALFAIGTVSSSGWTKGALSAWFYIEPPEDGIQDFDFNAEPPTGIVLPVQTPIVSDPIILLDPRNYWGEGKPILGARIHARQNTIEIAFDDQGWIAAVSDLKGPILPWPWLRRWRKIGNSGGADPFPLESHSHAAIAGKRFTGLSQTGQFKEALDDAIASAKGALHTDYIDWRLFGVSGRNGGFILQDELSVTIEVL</sequence>
<dbReference type="Proteomes" id="UP000273982">
    <property type="component" value="Chromosome"/>
</dbReference>